<evidence type="ECO:0000256" key="5">
    <source>
        <dbReference type="SAM" id="Coils"/>
    </source>
</evidence>
<gene>
    <name evidence="9" type="ORF">TREES_T100011810</name>
</gene>
<dbReference type="GO" id="GO:0008432">
    <property type="term" value="F:JUN kinase binding"/>
    <property type="evidence" value="ECO:0007669"/>
    <property type="project" value="TreeGrafter"/>
</dbReference>
<organism evidence="9 10">
    <name type="scientific">Tupaia chinensis</name>
    <name type="common">Chinese tree shrew</name>
    <name type="synonym">Tupaia belangeri chinensis</name>
    <dbReference type="NCBI Taxonomy" id="246437"/>
    <lineage>
        <taxon>Eukaryota</taxon>
        <taxon>Metazoa</taxon>
        <taxon>Chordata</taxon>
        <taxon>Craniata</taxon>
        <taxon>Vertebrata</taxon>
        <taxon>Euteleostomi</taxon>
        <taxon>Mammalia</taxon>
        <taxon>Eutheria</taxon>
        <taxon>Euarchontoglires</taxon>
        <taxon>Scandentia</taxon>
        <taxon>Tupaiidae</taxon>
        <taxon>Tupaia</taxon>
    </lineage>
</organism>
<dbReference type="GO" id="GO:0019894">
    <property type="term" value="F:kinesin binding"/>
    <property type="evidence" value="ECO:0007669"/>
    <property type="project" value="TreeGrafter"/>
</dbReference>
<feature type="compositionally biased region" description="Acidic residues" evidence="6">
    <location>
        <begin position="1724"/>
        <end position="1733"/>
    </location>
</feature>
<evidence type="ECO:0000313" key="10">
    <source>
        <dbReference type="Proteomes" id="UP000011518"/>
    </source>
</evidence>
<name>L9L326_TUPCH</name>
<dbReference type="Proteomes" id="UP000011518">
    <property type="component" value="Unassembled WGS sequence"/>
</dbReference>
<dbReference type="InterPro" id="IPR036322">
    <property type="entry name" value="WD40_repeat_dom_sf"/>
</dbReference>
<dbReference type="PROSITE" id="PS51777">
    <property type="entry name" value="RH2"/>
    <property type="match status" value="1"/>
</dbReference>
<dbReference type="EMBL" id="KB320600">
    <property type="protein sequence ID" value="ELW67797.1"/>
    <property type="molecule type" value="Genomic_DNA"/>
</dbReference>
<protein>
    <submittedName>
        <fullName evidence="9">C-Jun-amino-terminal kinase-interacting protein 3</fullName>
    </submittedName>
</protein>
<dbReference type="SUPFAM" id="SSF50978">
    <property type="entry name" value="WD40 repeat-like"/>
    <property type="match status" value="1"/>
</dbReference>
<keyword evidence="4 5" id="KW-0175">Coiled coil</keyword>
<feature type="coiled-coil region" evidence="5">
    <location>
        <begin position="828"/>
        <end position="862"/>
    </location>
</feature>
<dbReference type="GO" id="GO:0005737">
    <property type="term" value="C:cytoplasm"/>
    <property type="evidence" value="ECO:0007669"/>
    <property type="project" value="UniProtKB-SubCell"/>
</dbReference>
<dbReference type="STRING" id="246437.L9L326"/>
<dbReference type="Gene3D" id="1.20.5.1000">
    <property type="entry name" value="arf6 gtpase in complex with a specific effector, jip4"/>
    <property type="match status" value="1"/>
</dbReference>
<dbReference type="Pfam" id="PF16471">
    <property type="entry name" value="JIP_LZII"/>
    <property type="match status" value="1"/>
</dbReference>
<evidence type="ECO:0000313" key="9">
    <source>
        <dbReference type="EMBL" id="ELW67797.1"/>
    </source>
</evidence>
<dbReference type="InterPro" id="IPR039911">
    <property type="entry name" value="JIP3/JIP4"/>
</dbReference>
<feature type="compositionally biased region" description="Polar residues" evidence="6">
    <location>
        <begin position="450"/>
        <end position="461"/>
    </location>
</feature>
<evidence type="ECO:0000259" key="7">
    <source>
        <dbReference type="PROSITE" id="PS51776"/>
    </source>
</evidence>
<feature type="compositionally biased region" description="Basic residues" evidence="6">
    <location>
        <begin position="484"/>
        <end position="494"/>
    </location>
</feature>
<dbReference type="FunFam" id="1.20.5.1000:FF:000001">
    <property type="entry name" value="C-Jun-amino-terminal kinase-interacting protein 3 isoform X2"/>
    <property type="match status" value="1"/>
</dbReference>
<feature type="compositionally biased region" description="Low complexity" evidence="6">
    <location>
        <begin position="440"/>
        <end position="449"/>
    </location>
</feature>
<keyword evidence="10" id="KW-1185">Reference proteome</keyword>
<feature type="region of interest" description="Disordered" evidence="6">
    <location>
        <begin position="1721"/>
        <end position="1742"/>
    </location>
</feature>
<evidence type="ECO:0000256" key="3">
    <source>
        <dbReference type="ARBA" id="ARBA00022490"/>
    </source>
</evidence>
<dbReference type="InterPro" id="IPR032486">
    <property type="entry name" value="JIP_LZII"/>
</dbReference>
<dbReference type="PANTHER" id="PTHR13886:SF3">
    <property type="entry name" value="C-JUN-AMINO-TERMINAL KINASE-INTERACTING PROTEIN 3"/>
    <property type="match status" value="1"/>
</dbReference>
<feature type="compositionally biased region" description="Polar residues" evidence="6">
    <location>
        <begin position="318"/>
        <end position="332"/>
    </location>
</feature>
<feature type="region of interest" description="Disordered" evidence="6">
    <location>
        <begin position="317"/>
        <end position="343"/>
    </location>
</feature>
<dbReference type="Gene3D" id="2.130.10.10">
    <property type="entry name" value="YVTN repeat-like/Quinoprotein amine dehydrogenase"/>
    <property type="match status" value="1"/>
</dbReference>
<evidence type="ECO:0000259" key="8">
    <source>
        <dbReference type="PROSITE" id="PS51777"/>
    </source>
</evidence>
<feature type="region of interest" description="Disordered" evidence="6">
    <location>
        <begin position="423"/>
        <end position="497"/>
    </location>
</feature>
<evidence type="ECO:0000256" key="2">
    <source>
        <dbReference type="ARBA" id="ARBA00009866"/>
    </source>
</evidence>
<keyword evidence="9" id="KW-0808">Transferase</keyword>
<reference evidence="10" key="2">
    <citation type="journal article" date="2013" name="Nat. Commun.">
        <title>Genome of the Chinese tree shrew.</title>
        <authorList>
            <person name="Fan Y."/>
            <person name="Huang Z.Y."/>
            <person name="Cao C.C."/>
            <person name="Chen C.S."/>
            <person name="Chen Y.X."/>
            <person name="Fan D.D."/>
            <person name="He J."/>
            <person name="Hou H.L."/>
            <person name="Hu L."/>
            <person name="Hu X.T."/>
            <person name="Jiang X.T."/>
            <person name="Lai R."/>
            <person name="Lang Y.S."/>
            <person name="Liang B."/>
            <person name="Liao S.G."/>
            <person name="Mu D."/>
            <person name="Ma Y.Y."/>
            <person name="Niu Y.Y."/>
            <person name="Sun X.Q."/>
            <person name="Xia J.Q."/>
            <person name="Xiao J."/>
            <person name="Xiong Z.Q."/>
            <person name="Xu L."/>
            <person name="Yang L."/>
            <person name="Zhang Y."/>
            <person name="Zhao W."/>
            <person name="Zhao X.D."/>
            <person name="Zheng Y.T."/>
            <person name="Zhou J.M."/>
            <person name="Zhu Y.B."/>
            <person name="Zhang G.J."/>
            <person name="Wang J."/>
            <person name="Yao Y.G."/>
        </authorList>
    </citation>
    <scope>NUCLEOTIDE SEQUENCE [LARGE SCALE GENOMIC DNA]</scope>
</reference>
<feature type="region of interest" description="Disordered" evidence="6">
    <location>
        <begin position="1166"/>
        <end position="1189"/>
    </location>
</feature>
<dbReference type="GO" id="GO:0016301">
    <property type="term" value="F:kinase activity"/>
    <property type="evidence" value="ECO:0007669"/>
    <property type="project" value="UniProtKB-KW"/>
</dbReference>
<dbReference type="GO" id="GO:0016192">
    <property type="term" value="P:vesicle-mediated transport"/>
    <property type="evidence" value="ECO:0007669"/>
    <property type="project" value="TreeGrafter"/>
</dbReference>
<comment type="subcellular location">
    <subcellularLocation>
        <location evidence="1">Cytoplasm</location>
    </subcellularLocation>
</comment>
<evidence type="ECO:0000256" key="1">
    <source>
        <dbReference type="ARBA" id="ARBA00004496"/>
    </source>
</evidence>
<dbReference type="FunFam" id="2.130.10.10:FF:000334">
    <property type="entry name" value="C-Jun-amino-terminal kinase-interacting protein 3 isoform X6"/>
    <property type="match status" value="1"/>
</dbReference>
<comment type="similarity">
    <text evidence="2">Belongs to the JIP scaffold family.</text>
</comment>
<feature type="domain" description="RH1" evidence="7">
    <location>
        <begin position="1"/>
        <end position="45"/>
    </location>
</feature>
<evidence type="ECO:0000256" key="4">
    <source>
        <dbReference type="ARBA" id="ARBA00023054"/>
    </source>
</evidence>
<dbReference type="InParanoid" id="L9L326"/>
<feature type="region of interest" description="Disordered" evidence="6">
    <location>
        <begin position="42"/>
        <end position="69"/>
    </location>
</feature>
<feature type="domain" description="RH2" evidence="8">
    <location>
        <begin position="944"/>
        <end position="1015"/>
    </location>
</feature>
<dbReference type="GO" id="GO:0030159">
    <property type="term" value="F:signaling receptor complex adaptor activity"/>
    <property type="evidence" value="ECO:0007669"/>
    <property type="project" value="TreeGrafter"/>
</dbReference>
<sequence>MPLVVNVLENLDSVLSENQEHEVELELLREDNEQLLTQYEREKTGTSAPRPPRALPGSLHPSPGTAASRFPPARLQAEALAPFCAGERERETESEKASHQRVLILFCVQKFIEFEDALEQEKKELQVQVEHYEFQTRQLELKAKNYADQISELRVHVQCLSCVCRVQYLSCMCTCGVRAACARAVSELRVQYLSCMCTCSVCVSELRVPPVEFLVLPGSLTLLEKTLGSTAVAPKDLSVGHAQLGVAGPEPHSAAPRLPLLHWAQPWVLPASQELQAGLGISRLEERESEMKKEYNALHQRHTEMIQTYVEHIERSKLQQVGGSGQTESSLPGRSRKERPSSLNVFPLADRTVRAGGRHAVLGTGGQACGPAGLADDPPATAAGCSHLLVHRLGHGELALWTRAETAGASEAMGALARATGLLGPPHPCPHDEMSESGQSSAAATPSTTGTKSNTPTSSVPSAAVTPLNESLQPLGDYGVNTKNSKRAREKRNSRNMEVQVAQEMRNVSIGMGSSDEWSDVPDTIDSTPELDVCPETHLDRTGSSPTQGIVNKAFGINTDSLYHELSTAGSEAIGDVDEGADLLEPPGAREGQVLDVHCPRSPQDRQLLQLRLASSVCTIVAGPLPPPAQSKAVLHRVWPGSLPPPMAETAVPSGTRLVVLAQAPLTWDEHSGDALSWGGTSTASPAQKYREGSACVHIVHPPRLCTTRPSSTMLAQPLCPTAAAWPEAGLWHVAVPSSPSGSLIVVTTASAVHSDVRGDGWGLRPRHRMCGSVTASVPGGADPWQGAVRPVSQGMGKEVGNLLLENSQLLETKNALNVVKNDLIAKVDQLSGEQEVLRGELEAAKQAKVKLESRVRELEEELRRPLVGLAVLPQLPPFSGSKGQCETPEATSAATHRHQCCSLAGAVRMGVWASGHTAKSEVIVARRDPKEEVEDDKIPMAQRRRFTRVEMARVLMERNQYKERLMELQEAVRWTEMIRASREHPSVQEKKKSTIWQFFSRLFSSSSSPPPAKRAYPSVNIHYKSPTAAGFSQRRSHAMCQISAGSRPLEFFPDDDCTSSARREQKREQYRQVREHVRNDDGRLQACGWSLPAKYKQLSPNGGQEDTRVKHVPVPVYCRPLVEKDPTMKLWCAAGVNLSGWKPGDDAPGNSIKPTPGCDPLTCDREVEGSEPKSTHTSPEKKKAKELAEADATSSRVWILTSTLSTSKVVIIDANQPGTVVDQFTVCNAHVLCISSIPAASDSDYPPGEMFLDSDVNPEDSGTDGVLAGITLVGCATRCNVPHSSCSSRGDTPVLDKGQGEVAAVANGKVNPSQSTEEATEATEVPDPGPSESETAAVRPGPLTEHVFTDPAPNPSSPTQPGSEDGPQPDGGSTQPEPESSGDPVGTGNSAAPTMWLGTQNGWLYVHSAVVNWKRCLHSIKLKDSVLSLVHVKGRVLVALADGTLAIFHRGEDGQWDLSNYHLMDLGHPHHSIRCMAVVCDRVWCGYKNKVHVIQPKTKQVEKSFDAHPRRESQVRQLAWIGDGVWVSIRLDSTLRLYHAHTHQHLQDVDIEPYVSKMLGTGKLGFSFVRITSLLIAGSRLWVGTGNGVVISIPLTETVVLHRGQLLGLRANKTSPTSGEGARPGGVIHVYGDDCSDRSASSFIPYCSMAQAQLCFHGHRDAVKFFVSVPGNVLATLNGSVLDSPSESPGPAAPASDAEGQRLKNVLVLSGGEGYIDFRIGDGEDDETDDSAGDMSQVKPMLSKAERSHIIVWQVSYAPE</sequence>
<feature type="coiled-coil region" evidence="5">
    <location>
        <begin position="115"/>
        <end position="142"/>
    </location>
</feature>
<dbReference type="Pfam" id="PF19056">
    <property type="entry name" value="WD40_2"/>
    <property type="match status" value="1"/>
</dbReference>
<accession>L9L326</accession>
<dbReference type="eggNOG" id="KOG2077">
    <property type="taxonomic scope" value="Eukaryota"/>
</dbReference>
<dbReference type="InterPro" id="IPR034744">
    <property type="entry name" value="RH2"/>
</dbReference>
<keyword evidence="3" id="KW-0963">Cytoplasm</keyword>
<evidence type="ECO:0000256" key="6">
    <source>
        <dbReference type="SAM" id="MobiDB-lite"/>
    </source>
</evidence>
<keyword evidence="9" id="KW-0418">Kinase</keyword>
<dbReference type="PROSITE" id="PS51776">
    <property type="entry name" value="RH1"/>
    <property type="match status" value="1"/>
</dbReference>
<reference evidence="10" key="1">
    <citation type="submission" date="2012-07" db="EMBL/GenBank/DDBJ databases">
        <title>Genome of the Chinese tree shrew, a rising model animal genetically related to primates.</title>
        <authorList>
            <person name="Zhang G."/>
            <person name="Fan Y."/>
            <person name="Yao Y."/>
            <person name="Huang Z."/>
        </authorList>
    </citation>
    <scope>NUCLEOTIDE SEQUENCE [LARGE SCALE GENOMIC DNA]</scope>
</reference>
<dbReference type="InterPro" id="IPR034743">
    <property type="entry name" value="RH1"/>
</dbReference>
<dbReference type="InterPro" id="IPR015943">
    <property type="entry name" value="WD40/YVTN_repeat-like_dom_sf"/>
</dbReference>
<proteinExistence type="inferred from homology"/>
<dbReference type="GO" id="GO:0005078">
    <property type="term" value="F:MAP-kinase scaffold activity"/>
    <property type="evidence" value="ECO:0007669"/>
    <property type="project" value="InterPro"/>
</dbReference>
<feature type="region of interest" description="Disordered" evidence="6">
    <location>
        <begin position="1307"/>
        <end position="1394"/>
    </location>
</feature>
<dbReference type="PANTHER" id="PTHR13886">
    <property type="entry name" value="JNK/SAPK-ASSOCIATED PROTEIN"/>
    <property type="match status" value="1"/>
</dbReference>
<dbReference type="FunCoup" id="L9L326">
    <property type="interactions" value="1589"/>
</dbReference>